<dbReference type="Pfam" id="PF00395">
    <property type="entry name" value="SLH"/>
    <property type="match status" value="2"/>
</dbReference>
<accession>K2H1N0</accession>
<sequence length="855" mass="96988">MESIFLKKATSVLGILTLLAFNFSPWQVFAVVDSAWNSINAGFVNSTNSWSYGFNLIFSWTLDAWDSVNVDILDSSGSAIALSWSNAWGSWISFSWVNLSSFLEWNINFSWSVVNSWQAVVASWIAAVAVKDTIAPTITLSSASSTWSLVSTGTVISVTWTLSEPSTSFNSGSLTVSGWTVSNFSWTWSLYSFDVTPSSSSWFSVSVWSWAFTDVAWNQNIASNLLSFWPESVPPVIFWKSVTSITQSWAVIRFNFTEPNFSNWSWYVIAYTGWNIANFAWTWNTTLSSSGSSWSWTSIFSALTWSTNYNYLIHLTDNFWNPAESTWSFTTLWAPVTLSWAITNTWAIVLTWNTVPVWSALNLSGVSLNILSDPNDSGFISGTLSISWVNIVVSWSTAWNWVLIPPTLVESWANLAAIWSAIWTWISVLQTVRAWAEWASLVSSWWFFNVSFAVPGSSSWTSVALYRSTDWVIWTRVTPDGSCTLNSNLICSFRTDHLSLFAVATVALPFSFTNVTNAELNTVYTASVTVSWVSSWSVISISWWWWQYQIWTWAFTSATWTVSNWDVVTVRLTSPNAFSTTASTTLTIWWASTTFSVTTKAPPSWGGWGGGWGWWWGSLLFPDYCPGWDTSSSYYDKLCAPWVPATPGPGTIPTWTWTTWTWTTWTWVITFSDIASSFAREDILDFARRWILRWYPDWTFRPNNPITRAEFLWVSMKTLWISTDVNATVSFVDIPSEWSWMIPYIAKAWELGIAYGQIIDWQRKFRPNDPVTRAEALTMLLNAAKISVSEGVSTNFVDIPTETSWAIKYISKAQELWIISWQISVSWDPIFRPNDAITRAEAVRIIKNALAESWL</sequence>
<dbReference type="Pfam" id="PF19078">
    <property type="entry name" value="Big_12"/>
    <property type="match status" value="1"/>
</dbReference>
<reference evidence="2" key="1">
    <citation type="journal article" date="2012" name="Science">
        <title>Fermentation, hydrogen, and sulfur metabolism in multiple uncultivated bacterial phyla.</title>
        <authorList>
            <person name="Wrighton K.C."/>
            <person name="Thomas B.C."/>
            <person name="Sharon I."/>
            <person name="Miller C.S."/>
            <person name="Castelle C.J."/>
            <person name="VerBerkmoes N.C."/>
            <person name="Wilkins M.J."/>
            <person name="Hettich R.L."/>
            <person name="Lipton M.S."/>
            <person name="Williams K.H."/>
            <person name="Long P.E."/>
            <person name="Banfield J.F."/>
        </authorList>
    </citation>
    <scope>NUCLEOTIDE SEQUENCE [LARGE SCALE GENOMIC DNA]</scope>
</reference>
<feature type="domain" description="SLH" evidence="1">
    <location>
        <begin position="728"/>
        <end position="794"/>
    </location>
</feature>
<gene>
    <name evidence="2" type="ORF">ACD_2C00106G0001</name>
</gene>
<name>K2H1N0_9BACT</name>
<comment type="caution">
    <text evidence="2">The sequence shown here is derived from an EMBL/GenBank/DDBJ whole genome shotgun (WGS) entry which is preliminary data.</text>
</comment>
<proteinExistence type="predicted"/>
<protein>
    <submittedName>
        <fullName evidence="2">S-layer protein</fullName>
    </submittedName>
</protein>
<feature type="domain" description="SLH" evidence="1">
    <location>
        <begin position="666"/>
        <end position="726"/>
    </location>
</feature>
<dbReference type="EMBL" id="AMFJ01000106">
    <property type="protein sequence ID" value="EKE29750.1"/>
    <property type="molecule type" value="Genomic_DNA"/>
</dbReference>
<dbReference type="AlphaFoldDB" id="K2H1N0"/>
<dbReference type="InterPro" id="IPR001119">
    <property type="entry name" value="SLH_dom"/>
</dbReference>
<evidence type="ECO:0000313" key="2">
    <source>
        <dbReference type="EMBL" id="EKE29750.1"/>
    </source>
</evidence>
<dbReference type="InterPro" id="IPR044048">
    <property type="entry name" value="Big_12"/>
</dbReference>
<evidence type="ECO:0000259" key="1">
    <source>
        <dbReference type="PROSITE" id="PS51272"/>
    </source>
</evidence>
<organism evidence="2">
    <name type="scientific">uncultured bacterium</name>
    <name type="common">gcode 4</name>
    <dbReference type="NCBI Taxonomy" id="1234023"/>
    <lineage>
        <taxon>Bacteria</taxon>
        <taxon>environmental samples</taxon>
    </lineage>
</organism>
<feature type="domain" description="SLH" evidence="1">
    <location>
        <begin position="795"/>
        <end position="855"/>
    </location>
</feature>
<dbReference type="PROSITE" id="PS51272">
    <property type="entry name" value="SLH"/>
    <property type="match status" value="3"/>
</dbReference>